<accession>A0ABX2D572</accession>
<comment type="caution">
    <text evidence="1">The sequence shown here is derived from an EMBL/GenBank/DDBJ whole genome shotgun (WGS) entry which is preliminary data.</text>
</comment>
<proteinExistence type="predicted"/>
<evidence type="ECO:0000313" key="2">
    <source>
        <dbReference type="Proteomes" id="UP000702425"/>
    </source>
</evidence>
<name>A0ABX2D572_9CYAN</name>
<reference evidence="1 2" key="1">
    <citation type="journal article" date="2020" name="Sci. Rep.">
        <title>A novel cyanobacterial geosmin producer, revising GeoA distribution and dispersion patterns in Bacteria.</title>
        <authorList>
            <person name="Churro C."/>
            <person name="Semedo-Aguiar A.P."/>
            <person name="Silva A.D."/>
            <person name="Pereira-Leal J.B."/>
            <person name="Leite R.B."/>
        </authorList>
    </citation>
    <scope>NUCLEOTIDE SEQUENCE [LARGE SCALE GENOMIC DNA]</scope>
    <source>
        <strain evidence="1 2">IPMA8</strain>
    </source>
</reference>
<sequence length="69" mass="7560">MRGFWRVWACCGKTGLRVEVAFPIAGFAEQVLDVVAHSFVEGFELNSIAPEGNVLGIWQPGVVEPQLET</sequence>
<evidence type="ECO:0000313" key="1">
    <source>
        <dbReference type="EMBL" id="NQE37810.1"/>
    </source>
</evidence>
<protein>
    <submittedName>
        <fullName evidence="1">Uncharacterized protein</fullName>
    </submittedName>
</protein>
<organism evidence="1 2">
    <name type="scientific">Microcoleus asticus IPMA8</name>
    <dbReference type="NCBI Taxonomy" id="2563858"/>
    <lineage>
        <taxon>Bacteria</taxon>
        <taxon>Bacillati</taxon>
        <taxon>Cyanobacteriota</taxon>
        <taxon>Cyanophyceae</taxon>
        <taxon>Oscillatoriophycideae</taxon>
        <taxon>Oscillatoriales</taxon>
        <taxon>Microcoleaceae</taxon>
        <taxon>Microcoleus</taxon>
        <taxon>Microcoleus asticus</taxon>
    </lineage>
</organism>
<dbReference type="EMBL" id="SRRZ01000154">
    <property type="protein sequence ID" value="NQE37810.1"/>
    <property type="molecule type" value="Genomic_DNA"/>
</dbReference>
<gene>
    <name evidence="1" type="ORF">E5S67_05591</name>
</gene>
<dbReference type="Proteomes" id="UP000702425">
    <property type="component" value="Unassembled WGS sequence"/>
</dbReference>
<keyword evidence="2" id="KW-1185">Reference proteome</keyword>